<dbReference type="SUPFAM" id="SSF51430">
    <property type="entry name" value="NAD(P)-linked oxidoreductase"/>
    <property type="match status" value="1"/>
</dbReference>
<gene>
    <name evidence="5" type="ORF">ACFOY2_08750</name>
</gene>
<dbReference type="RefSeq" id="WP_379527427.1">
    <property type="nucleotide sequence ID" value="NZ_JBHSBI010000003.1"/>
</dbReference>
<accession>A0ABV8FZY8</accession>
<comment type="caution">
    <text evidence="5">The sequence shown here is derived from an EMBL/GenBank/DDBJ whole genome shotgun (WGS) entry which is preliminary data.</text>
</comment>
<dbReference type="PRINTS" id="PR00069">
    <property type="entry name" value="ALDKETRDTASE"/>
</dbReference>
<dbReference type="EMBL" id="JBHSBI010000003">
    <property type="protein sequence ID" value="MFC4007308.1"/>
    <property type="molecule type" value="Genomic_DNA"/>
</dbReference>
<organism evidence="5 6">
    <name type="scientific">Nonomuraea purpurea</name>
    <dbReference type="NCBI Taxonomy" id="1849276"/>
    <lineage>
        <taxon>Bacteria</taxon>
        <taxon>Bacillati</taxon>
        <taxon>Actinomycetota</taxon>
        <taxon>Actinomycetes</taxon>
        <taxon>Streptosporangiales</taxon>
        <taxon>Streptosporangiaceae</taxon>
        <taxon>Nonomuraea</taxon>
    </lineage>
</organism>
<dbReference type="PROSITE" id="PS00062">
    <property type="entry name" value="ALDOKETO_REDUCTASE_2"/>
    <property type="match status" value="1"/>
</dbReference>
<keyword evidence="6" id="KW-1185">Reference proteome</keyword>
<dbReference type="InterPro" id="IPR036812">
    <property type="entry name" value="NAD(P)_OxRdtase_dom_sf"/>
</dbReference>
<evidence type="ECO:0000259" key="4">
    <source>
        <dbReference type="Pfam" id="PF00248"/>
    </source>
</evidence>
<dbReference type="PANTHER" id="PTHR43827">
    <property type="entry name" value="2,5-DIKETO-D-GLUCONIC ACID REDUCTASE"/>
    <property type="match status" value="1"/>
</dbReference>
<evidence type="ECO:0000256" key="2">
    <source>
        <dbReference type="ARBA" id="ARBA00022857"/>
    </source>
</evidence>
<evidence type="ECO:0000313" key="6">
    <source>
        <dbReference type="Proteomes" id="UP001595851"/>
    </source>
</evidence>
<dbReference type="CDD" id="cd19132">
    <property type="entry name" value="AKR_AKR5D1_E1"/>
    <property type="match status" value="1"/>
</dbReference>
<feature type="domain" description="NADP-dependent oxidoreductase" evidence="4">
    <location>
        <begin position="13"/>
        <end position="258"/>
    </location>
</feature>
<dbReference type="Gene3D" id="3.20.20.100">
    <property type="entry name" value="NADP-dependent oxidoreductase domain"/>
    <property type="match status" value="1"/>
</dbReference>
<dbReference type="PROSITE" id="PS00063">
    <property type="entry name" value="ALDOKETO_REDUCTASE_3"/>
    <property type="match status" value="1"/>
</dbReference>
<dbReference type="Pfam" id="PF00248">
    <property type="entry name" value="Aldo_ket_red"/>
    <property type="match status" value="1"/>
</dbReference>
<name>A0ABV8FZY8_9ACTN</name>
<dbReference type="Proteomes" id="UP001595851">
    <property type="component" value="Unassembled WGS sequence"/>
</dbReference>
<keyword evidence="2" id="KW-0521">NADP</keyword>
<sequence length="273" mass="30342">MTIMLADGRPMPRIGLGTWPMDDRQAHQAVTYALSVGYRLIDTAATYGNERGVGAAVAEAALPREELFITTKLRGSQHGYDATMRGFEESRDRLGLDYVDLYLIHWPLPGHGLYVDTWRAFVHLREQGLVRSIGVSNFTPEQIERLVEATGCLPAVNQVELHPFLAQRELRAWHAGQGIATESWSPLGAGNKLLDEPAVKELATAHGRSPAQIVLRWHVQLGAVPIPKSVNPERMRQNLEVFDFSLSQEEMARLDTLDRGGRTGGHPDTHVEL</sequence>
<proteinExistence type="inferred from homology"/>
<reference evidence="6" key="1">
    <citation type="journal article" date="2019" name="Int. J. Syst. Evol. Microbiol.">
        <title>The Global Catalogue of Microorganisms (GCM) 10K type strain sequencing project: providing services to taxonomists for standard genome sequencing and annotation.</title>
        <authorList>
            <consortium name="The Broad Institute Genomics Platform"/>
            <consortium name="The Broad Institute Genome Sequencing Center for Infectious Disease"/>
            <person name="Wu L."/>
            <person name="Ma J."/>
        </authorList>
    </citation>
    <scope>NUCLEOTIDE SEQUENCE [LARGE SCALE GENOMIC DNA]</scope>
    <source>
        <strain evidence="6">TBRC 1276</strain>
    </source>
</reference>
<keyword evidence="3" id="KW-0560">Oxidoreductase</keyword>
<dbReference type="PIRSF" id="PIRSF000097">
    <property type="entry name" value="AKR"/>
    <property type="match status" value="1"/>
</dbReference>
<dbReference type="PROSITE" id="PS00798">
    <property type="entry name" value="ALDOKETO_REDUCTASE_1"/>
    <property type="match status" value="1"/>
</dbReference>
<dbReference type="InterPro" id="IPR018170">
    <property type="entry name" value="Aldo/ket_reductase_CS"/>
</dbReference>
<dbReference type="PANTHER" id="PTHR43827:SF3">
    <property type="entry name" value="NADP-DEPENDENT OXIDOREDUCTASE DOMAIN-CONTAINING PROTEIN"/>
    <property type="match status" value="1"/>
</dbReference>
<evidence type="ECO:0000313" key="5">
    <source>
        <dbReference type="EMBL" id="MFC4007308.1"/>
    </source>
</evidence>
<dbReference type="InterPro" id="IPR020471">
    <property type="entry name" value="AKR"/>
</dbReference>
<comment type="similarity">
    <text evidence="1">Belongs to the aldo/keto reductase family.</text>
</comment>
<evidence type="ECO:0000256" key="3">
    <source>
        <dbReference type="ARBA" id="ARBA00023002"/>
    </source>
</evidence>
<dbReference type="InterPro" id="IPR023210">
    <property type="entry name" value="NADP_OxRdtase_dom"/>
</dbReference>
<protein>
    <submittedName>
        <fullName evidence="5">Aldo/keto reductase</fullName>
    </submittedName>
</protein>
<evidence type="ECO:0000256" key="1">
    <source>
        <dbReference type="ARBA" id="ARBA00007905"/>
    </source>
</evidence>